<dbReference type="SUPFAM" id="SSF69572">
    <property type="entry name" value="Activating enzymes of the ubiquitin-like proteins"/>
    <property type="match status" value="1"/>
</dbReference>
<dbReference type="Proteomes" id="UP001332931">
    <property type="component" value="Unassembled WGS sequence"/>
</dbReference>
<name>A0ABU7R9G2_9ACTN</name>
<organism evidence="3 4">
    <name type="scientific">Olsenella absiana</name>
    <dbReference type="NCBI Taxonomy" id="3115222"/>
    <lineage>
        <taxon>Bacteria</taxon>
        <taxon>Bacillati</taxon>
        <taxon>Actinomycetota</taxon>
        <taxon>Coriobacteriia</taxon>
        <taxon>Coriobacteriales</taxon>
        <taxon>Atopobiaceae</taxon>
        <taxon>Olsenella</taxon>
    </lineage>
</organism>
<comment type="caution">
    <text evidence="3">The sequence shown here is derived from an EMBL/GenBank/DDBJ whole genome shotgun (WGS) entry which is preliminary data.</text>
</comment>
<protein>
    <submittedName>
        <fullName evidence="3">tRNA threonylcarbamoyladenosine dehydratase</fullName>
    </submittedName>
</protein>
<dbReference type="InterPro" id="IPR045886">
    <property type="entry name" value="ThiF/MoeB/HesA"/>
</dbReference>
<proteinExistence type="predicted"/>
<dbReference type="PANTHER" id="PTHR43267:SF1">
    <property type="entry name" value="TRNA THREONYLCARBAMOYLADENOSINE DEHYDRATASE"/>
    <property type="match status" value="1"/>
</dbReference>
<dbReference type="CDD" id="cd00755">
    <property type="entry name" value="YgdL_like"/>
    <property type="match status" value="1"/>
</dbReference>
<dbReference type="EMBL" id="JAZGJQ010000003">
    <property type="protein sequence ID" value="MEE6147163.1"/>
    <property type="molecule type" value="Genomic_DNA"/>
</dbReference>
<evidence type="ECO:0000313" key="4">
    <source>
        <dbReference type="Proteomes" id="UP001332931"/>
    </source>
</evidence>
<reference evidence="3 4" key="1">
    <citation type="submission" date="2024-01" db="EMBL/GenBank/DDBJ databases">
        <title>Description of Olsenella sp. nov., isolated from pig feces.</title>
        <authorList>
            <person name="Chang Y.-H."/>
        </authorList>
    </citation>
    <scope>NUCLEOTIDE SEQUENCE [LARGE SCALE GENOMIC DNA]</scope>
    <source>
        <strain evidence="3 4">YH-ols2223</strain>
    </source>
</reference>
<dbReference type="PANTHER" id="PTHR43267">
    <property type="entry name" value="TRNA THREONYLCARBAMOYLADENOSINE DEHYDRATASE"/>
    <property type="match status" value="1"/>
</dbReference>
<sequence length="286" mass="30699">MQKAETERDARQAVGAWTPAREGAAGSQAVAREETATDRLQIVLGREGLDRLRASTVMVLGLGGVGSNCVVALARGGVGGLVLVDRDVVGPSNINRQAVARVSTLGRDKTEAMRELVADINPACHVTCLKAFIEKDRVAEQLGALPRPDYVVDAIDTVAQKLAIARWCADEGLREISSMGGANKIDPTRFRVSDISRTEVDPLCRVMRKECRRRGIKGLKVLWSDEVPLSVEPIDGPRDHSTRPADKGSILGTMSYIPPVMGQVIAGRVICDLVGLECAQPGRGGW</sequence>
<evidence type="ECO:0000256" key="1">
    <source>
        <dbReference type="SAM" id="MobiDB-lite"/>
    </source>
</evidence>
<accession>A0ABU7R9G2</accession>
<dbReference type="Gene3D" id="3.40.50.720">
    <property type="entry name" value="NAD(P)-binding Rossmann-like Domain"/>
    <property type="match status" value="1"/>
</dbReference>
<feature type="domain" description="THIF-type NAD/FAD binding fold" evidence="2">
    <location>
        <begin position="43"/>
        <end position="190"/>
    </location>
</feature>
<evidence type="ECO:0000313" key="3">
    <source>
        <dbReference type="EMBL" id="MEE6147163.1"/>
    </source>
</evidence>
<evidence type="ECO:0000259" key="2">
    <source>
        <dbReference type="Pfam" id="PF00899"/>
    </source>
</evidence>
<feature type="region of interest" description="Disordered" evidence="1">
    <location>
        <begin position="1"/>
        <end position="28"/>
    </location>
</feature>
<dbReference type="RefSeq" id="WP_330957929.1">
    <property type="nucleotide sequence ID" value="NZ_JAZGJQ010000003.1"/>
</dbReference>
<feature type="compositionally biased region" description="Basic and acidic residues" evidence="1">
    <location>
        <begin position="1"/>
        <end position="11"/>
    </location>
</feature>
<keyword evidence="4" id="KW-1185">Reference proteome</keyword>
<gene>
    <name evidence="3" type="ORF">VXJ25_04035</name>
</gene>
<dbReference type="Pfam" id="PF00899">
    <property type="entry name" value="ThiF"/>
    <property type="match status" value="1"/>
</dbReference>
<dbReference type="InterPro" id="IPR035985">
    <property type="entry name" value="Ubiquitin-activating_enz"/>
</dbReference>
<dbReference type="InterPro" id="IPR000594">
    <property type="entry name" value="ThiF_NAD_FAD-bd"/>
</dbReference>